<comment type="caution">
    <text evidence="1">The sequence shown here is derived from an EMBL/GenBank/DDBJ whole genome shotgun (WGS) entry which is preliminary data.</text>
</comment>
<gene>
    <name evidence="1" type="ORF">ACOLOM_LOCUS2874</name>
</gene>
<accession>A0ACA9L334</accession>
<dbReference type="Proteomes" id="UP000789525">
    <property type="component" value="Unassembled WGS sequence"/>
</dbReference>
<name>A0ACA9L334_9GLOM</name>
<keyword evidence="2" id="KW-1185">Reference proteome</keyword>
<evidence type="ECO:0000313" key="1">
    <source>
        <dbReference type="EMBL" id="CAG8502781.1"/>
    </source>
</evidence>
<protein>
    <submittedName>
        <fullName evidence="1">2540_t:CDS:1</fullName>
    </submittedName>
</protein>
<proteinExistence type="predicted"/>
<reference evidence="1" key="1">
    <citation type="submission" date="2021-06" db="EMBL/GenBank/DDBJ databases">
        <authorList>
            <person name="Kallberg Y."/>
            <person name="Tangrot J."/>
            <person name="Rosling A."/>
        </authorList>
    </citation>
    <scope>NUCLEOTIDE SEQUENCE</scope>
    <source>
        <strain evidence="1">CL356</strain>
    </source>
</reference>
<dbReference type="EMBL" id="CAJVPT010003966">
    <property type="protein sequence ID" value="CAG8502781.1"/>
    <property type="molecule type" value="Genomic_DNA"/>
</dbReference>
<sequence length="159" mass="17423">MSERGRGRGATRGSGRGGRGNARGGHTFGGPDAKPKKESILDLSKYMDKKIRVKFNGGREGECVIFKFPIIKVDLMEFSSHFSTLALQNEVTGSLKGYDPLLNLVLDDTEEQLRDPEDNHLLNEVRSLGLIVCRGPAVILISPIDGTEEIPNPFVQAED</sequence>
<evidence type="ECO:0000313" key="2">
    <source>
        <dbReference type="Proteomes" id="UP000789525"/>
    </source>
</evidence>
<organism evidence="1 2">
    <name type="scientific">Acaulospora colombiana</name>
    <dbReference type="NCBI Taxonomy" id="27376"/>
    <lineage>
        <taxon>Eukaryota</taxon>
        <taxon>Fungi</taxon>
        <taxon>Fungi incertae sedis</taxon>
        <taxon>Mucoromycota</taxon>
        <taxon>Glomeromycotina</taxon>
        <taxon>Glomeromycetes</taxon>
        <taxon>Diversisporales</taxon>
        <taxon>Acaulosporaceae</taxon>
        <taxon>Acaulospora</taxon>
    </lineage>
</organism>